<proteinExistence type="predicted"/>
<reference evidence="1 2" key="1">
    <citation type="submission" date="2024-01" db="EMBL/GenBank/DDBJ databases">
        <title>A draft genome for the cacao thread blight pathogen Marasmiellus scandens.</title>
        <authorList>
            <person name="Baruah I.K."/>
            <person name="Leung J."/>
            <person name="Bukari Y."/>
            <person name="Amoako-Attah I."/>
            <person name="Meinhardt L.W."/>
            <person name="Bailey B.A."/>
            <person name="Cohen S.P."/>
        </authorList>
    </citation>
    <scope>NUCLEOTIDE SEQUENCE [LARGE SCALE GENOMIC DNA]</scope>
    <source>
        <strain evidence="1 2">GH-19</strain>
    </source>
</reference>
<organism evidence="1 2">
    <name type="scientific">Marasmiellus scandens</name>
    <dbReference type="NCBI Taxonomy" id="2682957"/>
    <lineage>
        <taxon>Eukaryota</taxon>
        <taxon>Fungi</taxon>
        <taxon>Dikarya</taxon>
        <taxon>Basidiomycota</taxon>
        <taxon>Agaricomycotina</taxon>
        <taxon>Agaricomycetes</taxon>
        <taxon>Agaricomycetidae</taxon>
        <taxon>Agaricales</taxon>
        <taxon>Marasmiineae</taxon>
        <taxon>Omphalotaceae</taxon>
        <taxon>Marasmiellus</taxon>
    </lineage>
</organism>
<dbReference type="EMBL" id="JBANRG010000052">
    <property type="protein sequence ID" value="KAK7444093.1"/>
    <property type="molecule type" value="Genomic_DNA"/>
</dbReference>
<protein>
    <recommendedName>
        <fullName evidence="3">F-box domain-containing protein</fullName>
    </recommendedName>
</protein>
<dbReference type="Proteomes" id="UP001498398">
    <property type="component" value="Unassembled WGS sequence"/>
</dbReference>
<accession>A0ABR1J051</accession>
<name>A0ABR1J051_9AGAR</name>
<evidence type="ECO:0000313" key="2">
    <source>
        <dbReference type="Proteomes" id="UP001498398"/>
    </source>
</evidence>
<gene>
    <name evidence="1" type="ORF">VKT23_015491</name>
</gene>
<dbReference type="Gene3D" id="1.20.1280.50">
    <property type="match status" value="1"/>
</dbReference>
<evidence type="ECO:0008006" key="3">
    <source>
        <dbReference type="Google" id="ProtNLM"/>
    </source>
</evidence>
<evidence type="ECO:0000313" key="1">
    <source>
        <dbReference type="EMBL" id="KAK7444093.1"/>
    </source>
</evidence>
<keyword evidence="2" id="KW-1185">Reference proteome</keyword>
<comment type="caution">
    <text evidence="1">The sequence shown here is derived from an EMBL/GenBank/DDBJ whole genome shotgun (WGS) entry which is preliminary data.</text>
</comment>
<sequence>MASISHLPPELISHIFALTCDLDTSIFFLGAAADISDAANYPSLVLSHVCPRWRSFLLACPKAWSRVTVRENLSTITCQKVSKIGEIVNMYLTRSGTLPVDFVIEFPELTACDPSSYEAQSLELSAPMYHLLESFLQIYRLFFQHATRWKKAYLTLNVGILKNRHASGWPNTFPVLEELEVRVLGLQDDRSDTAPKLEIVSAPVLRTLVHRGVLVYLATDRGEMLDPLPSLELLTLSEAFYSKNLSLACANTSVTLFAINGIARAPRNACLARNLRIDVLPTWGGERTLDYICSSLDLPHITHLRAESLPNDSVISGPYGIRLPSEFVGLISDPTRSSASTSLTHLTLVSVLVWPTTLVSVLSHIPALTHFAFGEFAGEYAWVYEADDDHDEDDTRIAMPPLTPAFFESLTFSSLNGTRTRLLPNLQVLHLAFGFGSGAAGSAFTLTGSKSEALLNVLNSRLIDSGLENEDDQASENGVCLHTVRLILPALSRREVEDEEEGVVYWMDELSSGMKLDCTLEWAGTREDWRRLGLGDWTDEE</sequence>